<dbReference type="Gene3D" id="3.30.870.10">
    <property type="entry name" value="Endonuclease Chain A"/>
    <property type="match status" value="2"/>
</dbReference>
<evidence type="ECO:0000256" key="4">
    <source>
        <dbReference type="ARBA" id="ARBA00022801"/>
    </source>
</evidence>
<evidence type="ECO:0000256" key="3">
    <source>
        <dbReference type="ARBA" id="ARBA00012027"/>
    </source>
</evidence>
<dbReference type="PANTHER" id="PTHR43856">
    <property type="entry name" value="CARDIOLIPIN HYDROLASE"/>
    <property type="match status" value="1"/>
</dbReference>
<evidence type="ECO:0000256" key="5">
    <source>
        <dbReference type="ARBA" id="ARBA00022963"/>
    </source>
</evidence>
<dbReference type="AlphaFoldDB" id="A0A1C2IPF3"/>
<proteinExistence type="inferred from homology"/>
<dbReference type="GO" id="GO:0004630">
    <property type="term" value="F:phospholipase D activity"/>
    <property type="evidence" value="ECO:0007669"/>
    <property type="project" value="UniProtKB-EC"/>
</dbReference>
<name>A0A1C2IPF3_ACITH</name>
<dbReference type="InterPro" id="IPR051406">
    <property type="entry name" value="PLD_domain"/>
</dbReference>
<reference evidence="8 9" key="1">
    <citation type="journal article" date="2016" name="Int. J. Mol. Sci.">
        <title>Comparative genomics of the extreme acidophile Acidithiobacillus thiooxidans reveals intraspecific divergence and niche adaptation.</title>
        <authorList>
            <person name="Zhang X."/>
            <person name="Feng X."/>
            <person name="Tao J."/>
            <person name="Ma L."/>
            <person name="Xiao Y."/>
            <person name="Liang Y."/>
            <person name="Liu X."/>
            <person name="Yin H."/>
        </authorList>
    </citation>
    <scope>NUCLEOTIDE SEQUENCE [LARGE SCALE GENOMIC DNA]</scope>
    <source>
        <strain evidence="8 9">A02</strain>
    </source>
</reference>
<evidence type="ECO:0000256" key="1">
    <source>
        <dbReference type="ARBA" id="ARBA00000798"/>
    </source>
</evidence>
<keyword evidence="6" id="KW-0443">Lipid metabolism</keyword>
<evidence type="ECO:0000256" key="2">
    <source>
        <dbReference type="ARBA" id="ARBA00008664"/>
    </source>
</evidence>
<dbReference type="InterPro" id="IPR025202">
    <property type="entry name" value="PLD-like_dom"/>
</dbReference>
<dbReference type="GO" id="GO:0016891">
    <property type="term" value="F:RNA endonuclease activity producing 5'-phosphomonoesters, hydrolytic mechanism"/>
    <property type="evidence" value="ECO:0007669"/>
    <property type="project" value="TreeGrafter"/>
</dbReference>
<dbReference type="GO" id="GO:0016042">
    <property type="term" value="P:lipid catabolic process"/>
    <property type="evidence" value="ECO:0007669"/>
    <property type="project" value="UniProtKB-KW"/>
</dbReference>
<comment type="caution">
    <text evidence="8">The sequence shown here is derived from an EMBL/GenBank/DDBJ whole genome shotgun (WGS) entry which is preliminary data.</text>
</comment>
<evidence type="ECO:0000313" key="8">
    <source>
        <dbReference type="EMBL" id="OCX68117.1"/>
    </source>
</evidence>
<dbReference type="Proteomes" id="UP000094893">
    <property type="component" value="Unassembled WGS sequence"/>
</dbReference>
<feature type="domain" description="Phospholipase D-like" evidence="7">
    <location>
        <begin position="199"/>
        <end position="291"/>
    </location>
</feature>
<feature type="domain" description="Phospholipase D-like" evidence="7">
    <location>
        <begin position="16"/>
        <end position="148"/>
    </location>
</feature>
<comment type="similarity">
    <text evidence="2">Belongs to the phospholipase D family.</text>
</comment>
<comment type="catalytic activity">
    <reaction evidence="1">
        <text>a 1,2-diacyl-sn-glycero-3-phosphocholine + H2O = a 1,2-diacyl-sn-glycero-3-phosphate + choline + H(+)</text>
        <dbReference type="Rhea" id="RHEA:14445"/>
        <dbReference type="ChEBI" id="CHEBI:15354"/>
        <dbReference type="ChEBI" id="CHEBI:15377"/>
        <dbReference type="ChEBI" id="CHEBI:15378"/>
        <dbReference type="ChEBI" id="CHEBI:57643"/>
        <dbReference type="ChEBI" id="CHEBI:58608"/>
        <dbReference type="EC" id="3.1.4.4"/>
    </reaction>
</comment>
<protein>
    <recommendedName>
        <fullName evidence="3">phospholipase D</fullName>
        <ecNumber evidence="3">3.1.4.4</ecNumber>
    </recommendedName>
</protein>
<gene>
    <name evidence="8" type="ORF">A6P07_18805</name>
</gene>
<dbReference type="EC" id="3.1.4.4" evidence="3"/>
<keyword evidence="5" id="KW-0442">Lipid degradation</keyword>
<dbReference type="RefSeq" id="WP_024892578.1">
    <property type="nucleotide sequence ID" value="NZ_LWRZ01000072.1"/>
</dbReference>
<dbReference type="EMBL" id="LWSA01000312">
    <property type="protein sequence ID" value="OCX68117.1"/>
    <property type="molecule type" value="Genomic_DNA"/>
</dbReference>
<evidence type="ECO:0000256" key="6">
    <source>
        <dbReference type="ARBA" id="ARBA00023098"/>
    </source>
</evidence>
<dbReference type="Pfam" id="PF13091">
    <property type="entry name" value="PLDc_2"/>
    <property type="match status" value="2"/>
</dbReference>
<dbReference type="PANTHER" id="PTHR43856:SF1">
    <property type="entry name" value="MITOCHONDRIAL CARDIOLIPIN HYDROLASE"/>
    <property type="match status" value="1"/>
</dbReference>
<evidence type="ECO:0000259" key="7">
    <source>
        <dbReference type="Pfam" id="PF13091"/>
    </source>
</evidence>
<organism evidence="8 9">
    <name type="scientific">Acidithiobacillus thiooxidans</name>
    <name type="common">Thiobacillus thiooxidans</name>
    <dbReference type="NCBI Taxonomy" id="930"/>
    <lineage>
        <taxon>Bacteria</taxon>
        <taxon>Pseudomonadati</taxon>
        <taxon>Pseudomonadota</taxon>
        <taxon>Acidithiobacillia</taxon>
        <taxon>Acidithiobacillales</taxon>
        <taxon>Acidithiobacillaceae</taxon>
        <taxon>Acidithiobacillus</taxon>
    </lineage>
</organism>
<dbReference type="SUPFAM" id="SSF56024">
    <property type="entry name" value="Phospholipase D/nuclease"/>
    <property type="match status" value="2"/>
</dbReference>
<sequence>MYVLPEPAAGVNPILGIIAAAQHQVRVEVYYLSDRPILKAIKAAEARGVKVDVMVEGRPYGMPATRVADEEKAIRATGATLKLTPRRFTSHDGHYVFDHAKMICNNHACEIGTANFDWSAFHRNREYISVTQNSTLVKAANAVFEADWNRRKAPAWTHQVLVLSPGTSAAQLEKVIDQPGPVMIESEELGPYKPILNAIAVKGKKAFLILPSSIEKTELKSVHYLQAHGVQIRLMPKNRLYMHAKMITGQSYAFIGSENFTKTSLEFNREVGLIFEGDIPSELAGIFEKDWAKAKPVHGLS</sequence>
<accession>A0A1C2IPF3</accession>
<keyword evidence="4" id="KW-0378">Hydrolase</keyword>
<evidence type="ECO:0000313" key="9">
    <source>
        <dbReference type="Proteomes" id="UP000094893"/>
    </source>
</evidence>
<dbReference type="CDD" id="cd09128">
    <property type="entry name" value="PLDc_unchar1_2"/>
    <property type="match status" value="1"/>
</dbReference>